<dbReference type="InterPro" id="IPR019347">
    <property type="entry name" value="Axonemal_dynein_light_chain"/>
</dbReference>
<dbReference type="AlphaFoldDB" id="A0A8K1CM70"/>
<dbReference type="GO" id="GO:0030286">
    <property type="term" value="C:dynein complex"/>
    <property type="evidence" value="ECO:0007669"/>
    <property type="project" value="UniProtKB-KW"/>
</dbReference>
<dbReference type="PANTHER" id="PTHR13183">
    <property type="entry name" value="AXONEMAL INNER ARM DYNEIN LIGHT CHAIN 28"/>
    <property type="match status" value="1"/>
</dbReference>
<dbReference type="Proteomes" id="UP000794436">
    <property type="component" value="Unassembled WGS sequence"/>
</dbReference>
<dbReference type="OrthoDB" id="273640at2759"/>
<protein>
    <submittedName>
        <fullName evidence="7">Uncharacterized protein</fullName>
    </submittedName>
</protein>
<evidence type="ECO:0000256" key="3">
    <source>
        <dbReference type="ARBA" id="ARBA00023175"/>
    </source>
</evidence>
<evidence type="ECO:0000256" key="5">
    <source>
        <dbReference type="SAM" id="Coils"/>
    </source>
</evidence>
<feature type="region of interest" description="Disordered" evidence="6">
    <location>
        <begin position="56"/>
        <end position="91"/>
    </location>
</feature>
<reference evidence="7" key="1">
    <citation type="submission" date="2019-03" db="EMBL/GenBank/DDBJ databases">
        <title>Long read genome sequence of the mycoparasitic Pythium oligandrum ATCC 38472 isolated from sugarbeet rhizosphere.</title>
        <authorList>
            <person name="Gaulin E."/>
        </authorList>
    </citation>
    <scope>NUCLEOTIDE SEQUENCE</scope>
    <source>
        <strain evidence="7">ATCC 38472_TT</strain>
    </source>
</reference>
<name>A0A8K1CM70_PYTOL</name>
<keyword evidence="2 5" id="KW-0175">Coiled coil</keyword>
<comment type="caution">
    <text evidence="7">The sequence shown here is derived from an EMBL/GenBank/DDBJ whole genome shotgun (WGS) entry which is preliminary data.</text>
</comment>
<organism evidence="7 8">
    <name type="scientific">Pythium oligandrum</name>
    <name type="common">Mycoparasitic fungus</name>
    <dbReference type="NCBI Taxonomy" id="41045"/>
    <lineage>
        <taxon>Eukaryota</taxon>
        <taxon>Sar</taxon>
        <taxon>Stramenopiles</taxon>
        <taxon>Oomycota</taxon>
        <taxon>Peronosporomycetes</taxon>
        <taxon>Pythiales</taxon>
        <taxon>Pythiaceae</taxon>
        <taxon>Pythium</taxon>
    </lineage>
</organism>
<dbReference type="PANTHER" id="PTHR13183:SF0">
    <property type="entry name" value="AXONEMAL DYNEIN LIGHT INTERMEDIATE POLYPEPTIDE 1"/>
    <property type="match status" value="1"/>
</dbReference>
<keyword evidence="3" id="KW-0505">Motor protein</keyword>
<evidence type="ECO:0000256" key="2">
    <source>
        <dbReference type="ARBA" id="ARBA00023054"/>
    </source>
</evidence>
<evidence type="ECO:0000256" key="6">
    <source>
        <dbReference type="SAM" id="MobiDB-lite"/>
    </source>
</evidence>
<gene>
    <name evidence="7" type="ORF">Poli38472_009398</name>
</gene>
<dbReference type="GO" id="GO:0045504">
    <property type="term" value="F:dynein heavy chain binding"/>
    <property type="evidence" value="ECO:0007669"/>
    <property type="project" value="TreeGrafter"/>
</dbReference>
<accession>A0A8K1CM70</accession>
<evidence type="ECO:0000313" key="8">
    <source>
        <dbReference type="Proteomes" id="UP000794436"/>
    </source>
</evidence>
<proteinExistence type="inferred from homology"/>
<dbReference type="GO" id="GO:0005930">
    <property type="term" value="C:axoneme"/>
    <property type="evidence" value="ECO:0007669"/>
    <property type="project" value="TreeGrafter"/>
</dbReference>
<feature type="coiled-coil region" evidence="5">
    <location>
        <begin position="216"/>
        <end position="279"/>
    </location>
</feature>
<evidence type="ECO:0000256" key="4">
    <source>
        <dbReference type="ARBA" id="ARBA00038114"/>
    </source>
</evidence>
<evidence type="ECO:0000256" key="1">
    <source>
        <dbReference type="ARBA" id="ARBA00023017"/>
    </source>
</evidence>
<keyword evidence="1" id="KW-0243">Dynein</keyword>
<evidence type="ECO:0000313" key="7">
    <source>
        <dbReference type="EMBL" id="TMW65231.1"/>
    </source>
</evidence>
<dbReference type="Pfam" id="PF10211">
    <property type="entry name" value="Ax_dynein_light"/>
    <property type="match status" value="1"/>
</dbReference>
<keyword evidence="8" id="KW-1185">Reference proteome</keyword>
<comment type="similarity">
    <text evidence="4">Belongs to the inner dynein arm light chain family.</text>
</comment>
<feature type="compositionally biased region" description="Low complexity" evidence="6">
    <location>
        <begin position="62"/>
        <end position="91"/>
    </location>
</feature>
<sequence length="297" mass="33626">MADEAKTEATGATADGNTVSEELEILGELPLMVDDPLLAEFYAFTYEEAVLVGGNSSPRAASPSKWTKSKLSPSKSSPTKQQEVAAGPSSAALSASIAPPVSREIMNALLPPKVWREGHAKWQRMVCLTPSSRTEVQRLETVFAQLLETHQARASAICPVREKFFLQTFEELIREVTCECPERGLLLLRVRDELRMSIEAYQTLYHNSIAYGRQKAVQAEAGSSELEERILRLELEKAELHKQKHALTHQLLLTEAELAEEKRKRKRRHAQELRFLREQHTQLETFYQELTVDTTWK</sequence>
<dbReference type="EMBL" id="SPLM01000038">
    <property type="protein sequence ID" value="TMW65231.1"/>
    <property type="molecule type" value="Genomic_DNA"/>
</dbReference>